<proteinExistence type="predicted"/>
<accession>A0A6C0HYX8</accession>
<dbReference type="EMBL" id="MN740045">
    <property type="protein sequence ID" value="QHT85794.1"/>
    <property type="molecule type" value="Genomic_DNA"/>
</dbReference>
<evidence type="ECO:0000313" key="1">
    <source>
        <dbReference type="EMBL" id="QHT85794.1"/>
    </source>
</evidence>
<reference evidence="1" key="1">
    <citation type="journal article" date="2020" name="Nature">
        <title>Giant virus diversity and host interactions through global metagenomics.</title>
        <authorList>
            <person name="Schulz F."/>
            <person name="Roux S."/>
            <person name="Paez-Espino D."/>
            <person name="Jungbluth S."/>
            <person name="Walsh D.A."/>
            <person name="Denef V.J."/>
            <person name="McMahon K.D."/>
            <person name="Konstantinidis K.T."/>
            <person name="Eloe-Fadrosh E.A."/>
            <person name="Kyrpides N.C."/>
            <person name="Woyke T."/>
        </authorList>
    </citation>
    <scope>NUCLEOTIDE SEQUENCE</scope>
    <source>
        <strain evidence="1">GVMAG-M-3300023184-182</strain>
    </source>
</reference>
<organism evidence="1">
    <name type="scientific">viral metagenome</name>
    <dbReference type="NCBI Taxonomy" id="1070528"/>
    <lineage>
        <taxon>unclassified sequences</taxon>
        <taxon>metagenomes</taxon>
        <taxon>organismal metagenomes</taxon>
    </lineage>
</organism>
<protein>
    <submittedName>
        <fullName evidence="1">Uncharacterized protein</fullName>
    </submittedName>
</protein>
<dbReference type="AlphaFoldDB" id="A0A6C0HYX8"/>
<sequence>MSKSIIERRLAKEIDFLEEKMPKYQLLILDGCEDKDCNCKDKCNYVHIEFVTPNGNCLTMTLLQDYPFKPPRFLKINGRDYRFILKKMPKRIYYLYNNPQDMYYEESVEMKKSVSCLNCNTTCLCCDSLLCGDNWSPAIMLFHILKEIEDHNLIKRKIMYKFALKNLFDKRNLPLELLRSVYKYLV</sequence>
<name>A0A6C0HYX8_9ZZZZ</name>